<gene>
    <name evidence="1" type="ORF">ERS852407_02360</name>
</gene>
<reference evidence="1 2" key="1">
    <citation type="submission" date="2015-09" db="EMBL/GenBank/DDBJ databases">
        <authorList>
            <consortium name="Pathogen Informatics"/>
        </authorList>
    </citation>
    <scope>NUCLEOTIDE SEQUENCE [LARGE SCALE GENOMIC DNA]</scope>
    <source>
        <strain evidence="1 2">2789STDY5608850</strain>
    </source>
</reference>
<evidence type="ECO:0000313" key="1">
    <source>
        <dbReference type="EMBL" id="CUO28836.1"/>
    </source>
</evidence>
<proteinExistence type="predicted"/>
<sequence>MRDLSVYFCKKCGFYSYYPLAKYAICPRCDLDMALLPIEYKEFINLNCYERDELLADQMIASSSSVVRRIIAPHKINNTREIIAILTYKIDELNTENVKLQGTVDWMHQFIWQLLKSSKNITPP</sequence>
<evidence type="ECO:0000313" key="2">
    <source>
        <dbReference type="Proteomes" id="UP000095651"/>
    </source>
</evidence>
<dbReference type="RefSeq" id="WP_055655270.1">
    <property type="nucleotide sequence ID" value="NZ_CABIXC010000005.1"/>
</dbReference>
<organism evidence="1 2">
    <name type="scientific">Hungatella hathewayi</name>
    <dbReference type="NCBI Taxonomy" id="154046"/>
    <lineage>
        <taxon>Bacteria</taxon>
        <taxon>Bacillati</taxon>
        <taxon>Bacillota</taxon>
        <taxon>Clostridia</taxon>
        <taxon>Lachnospirales</taxon>
        <taxon>Lachnospiraceae</taxon>
        <taxon>Hungatella</taxon>
    </lineage>
</organism>
<dbReference type="AlphaFoldDB" id="A0A174DXB9"/>
<dbReference type="EMBL" id="CYZE01000005">
    <property type="protein sequence ID" value="CUO28836.1"/>
    <property type="molecule type" value="Genomic_DNA"/>
</dbReference>
<protein>
    <submittedName>
        <fullName evidence="1">Uncharacterized protein</fullName>
    </submittedName>
</protein>
<accession>A0A174DXB9</accession>
<name>A0A174DXB9_9FIRM</name>
<dbReference type="Proteomes" id="UP000095651">
    <property type="component" value="Unassembled WGS sequence"/>
</dbReference>